<feature type="chain" id="PRO_5012824000" evidence="1">
    <location>
        <begin position="26"/>
        <end position="372"/>
    </location>
</feature>
<evidence type="ECO:0000256" key="1">
    <source>
        <dbReference type="SAM" id="SignalP"/>
    </source>
</evidence>
<dbReference type="RefSeq" id="WP_085217145.1">
    <property type="nucleotide sequence ID" value="NZ_LT840185.1"/>
</dbReference>
<dbReference type="SUPFAM" id="SSF51735">
    <property type="entry name" value="NAD(P)-binding Rossmann-fold domains"/>
    <property type="match status" value="1"/>
</dbReference>
<feature type="signal peptide" evidence="1">
    <location>
        <begin position="1"/>
        <end position="25"/>
    </location>
</feature>
<keyword evidence="1" id="KW-0732">Signal</keyword>
<proteinExistence type="predicted"/>
<dbReference type="PROSITE" id="PS51318">
    <property type="entry name" value="TAT"/>
    <property type="match status" value="1"/>
</dbReference>
<dbReference type="STRING" id="941907.SAMN06295910_0239"/>
<dbReference type="Proteomes" id="UP000192934">
    <property type="component" value="Chromosome I"/>
</dbReference>
<dbReference type="OrthoDB" id="7941246at2"/>
<accession>A0A1X7FYT2</accession>
<sequence length="372" mass="39858">MLATRRTILGGAAMLAGAATAPATAARAVAESETSGRPLRILVLGGTRYLGPAVVTAAAARGHEITLFNRGVTQPWLFPGVEKLKGDRYPDIGVGLAPLGQREWDVAIDLSGQYPRVVEASASRLADRVGHYVYVSSISAYRSFATPDVDESAPLRALRREYVESPDLVEGDWPTYGARKALSEAAVARHFPGRHTILRPGPICGGANNDGSGAYWAERLYRGGTVLVPGDGSDRVQLIDVGDTGDFTVLAAERRLPGAYNLVGPAEPIDARAYLAACARAVGREAELVFAGDFPDGINSMPMIPPYRHVPGHATMRNQRALAAGLRLRPIEETIRDNWIDHRLRRGKVYDYAAAGIGVTAAREAEMIAALR</sequence>
<dbReference type="InterPro" id="IPR036291">
    <property type="entry name" value="NAD(P)-bd_dom_sf"/>
</dbReference>
<keyword evidence="3" id="KW-1185">Reference proteome</keyword>
<organism evidence="2 3">
    <name type="scientific">Allosphingosinicella indica</name>
    <dbReference type="NCBI Taxonomy" id="941907"/>
    <lineage>
        <taxon>Bacteria</taxon>
        <taxon>Pseudomonadati</taxon>
        <taxon>Pseudomonadota</taxon>
        <taxon>Alphaproteobacteria</taxon>
        <taxon>Sphingomonadales</taxon>
        <taxon>Sphingomonadaceae</taxon>
        <taxon>Allosphingosinicella</taxon>
    </lineage>
</organism>
<name>A0A1X7FYT2_9SPHN</name>
<evidence type="ECO:0000313" key="3">
    <source>
        <dbReference type="Proteomes" id="UP000192934"/>
    </source>
</evidence>
<protein>
    <submittedName>
        <fullName evidence="2">2'-hydroxyisoflavone reductase</fullName>
    </submittedName>
</protein>
<dbReference type="AlphaFoldDB" id="A0A1X7FYT2"/>
<gene>
    <name evidence="2" type="ORF">SAMN06295910_0239</name>
</gene>
<dbReference type="InterPro" id="IPR006311">
    <property type="entry name" value="TAT_signal"/>
</dbReference>
<evidence type="ECO:0000313" key="2">
    <source>
        <dbReference type="EMBL" id="SMF61255.1"/>
    </source>
</evidence>
<dbReference type="Gene3D" id="3.40.50.720">
    <property type="entry name" value="NAD(P)-binding Rossmann-like Domain"/>
    <property type="match status" value="1"/>
</dbReference>
<reference evidence="3" key="1">
    <citation type="submission" date="2017-04" db="EMBL/GenBank/DDBJ databases">
        <authorList>
            <person name="Varghese N."/>
            <person name="Submissions S."/>
        </authorList>
    </citation>
    <scope>NUCLEOTIDE SEQUENCE [LARGE SCALE GENOMIC DNA]</scope>
    <source>
        <strain evidence="3">Dd16</strain>
    </source>
</reference>
<dbReference type="EMBL" id="LT840185">
    <property type="protein sequence ID" value="SMF61255.1"/>
    <property type="molecule type" value="Genomic_DNA"/>
</dbReference>